<dbReference type="EMBL" id="BAABIS010000001">
    <property type="protein sequence ID" value="GAA4879422.1"/>
    <property type="molecule type" value="Genomic_DNA"/>
</dbReference>
<keyword evidence="5" id="KW-1185">Reference proteome</keyword>
<comment type="caution">
    <text evidence="4">The sequence shown here is derived from an EMBL/GenBank/DDBJ whole genome shotgun (WGS) entry which is preliminary data.</text>
</comment>
<sequence>MRVLLVAYGSRGDVEPMLGLGAALRDLDTEVRVCAPPDFAELLDGAGLSLVPLGPSLREMATEAVNGTAQPPAESMSERAARMVSATYASVAAAAEGCDAVVATGLLPAAAAARSVAEEWGIPYRFVAYFPSYLPSPHHPPLAWPGRPIPPDVTDNRVLWEQNAQHLDELFGEAVNTHRATVGLPPVADVRGHVLTDRPWLAADPVLSPWPRSADLEVLQTGAWIRPDRRPLPADLKAFLDSGEPPVYVGFGSMPLRDAQGVARAAVEAVRVQGHRILLSRGWADLTWTDADGDCFPVGEVNHQALFGRVAAVVHHGGAGTTTTAARAGTPQVVVPRMADQPYWAGRVAELGIGAAHEGPEPTADSLSAALGKALTPDTRSRARELAAAIRTDGATVAAKLLRDAVGPS</sequence>
<evidence type="ECO:0000259" key="2">
    <source>
        <dbReference type="Pfam" id="PF03033"/>
    </source>
</evidence>
<dbReference type="PANTHER" id="PTHR48050">
    <property type="entry name" value="STEROL 3-BETA-GLUCOSYLTRANSFERASE"/>
    <property type="match status" value="1"/>
</dbReference>
<feature type="domain" description="Erythromycin biosynthesis protein CIII-like C-terminal" evidence="3">
    <location>
        <begin position="302"/>
        <end position="387"/>
    </location>
</feature>
<dbReference type="InterPro" id="IPR010610">
    <property type="entry name" value="EryCIII-like_C"/>
</dbReference>
<dbReference type="InterPro" id="IPR002213">
    <property type="entry name" value="UDP_glucos_trans"/>
</dbReference>
<dbReference type="SUPFAM" id="SSF53756">
    <property type="entry name" value="UDP-Glycosyltransferase/glycogen phosphorylase"/>
    <property type="match status" value="1"/>
</dbReference>
<proteinExistence type="predicted"/>
<dbReference type="CDD" id="cd03784">
    <property type="entry name" value="GT1_Gtf-like"/>
    <property type="match status" value="1"/>
</dbReference>
<dbReference type="Pfam" id="PF06722">
    <property type="entry name" value="EryCIII-like_C"/>
    <property type="match status" value="1"/>
</dbReference>
<name>A0ABP9EKI9_9ACTN</name>
<dbReference type="InterPro" id="IPR004276">
    <property type="entry name" value="GlycoTrans_28_N"/>
</dbReference>
<dbReference type="Gene3D" id="3.40.50.2000">
    <property type="entry name" value="Glycogen Phosphorylase B"/>
    <property type="match status" value="2"/>
</dbReference>
<gene>
    <name evidence="4" type="ORF">GCM10023235_69550</name>
</gene>
<evidence type="ECO:0000259" key="3">
    <source>
        <dbReference type="Pfam" id="PF06722"/>
    </source>
</evidence>
<feature type="domain" description="Glycosyltransferase family 28 N-terminal" evidence="2">
    <location>
        <begin position="3"/>
        <end position="134"/>
    </location>
</feature>
<reference evidence="5" key="1">
    <citation type="journal article" date="2019" name="Int. J. Syst. Evol. Microbiol.">
        <title>The Global Catalogue of Microorganisms (GCM) 10K type strain sequencing project: providing services to taxonomists for standard genome sequencing and annotation.</title>
        <authorList>
            <consortium name="The Broad Institute Genomics Platform"/>
            <consortium name="The Broad Institute Genome Sequencing Center for Infectious Disease"/>
            <person name="Wu L."/>
            <person name="Ma J."/>
        </authorList>
    </citation>
    <scope>NUCLEOTIDE SEQUENCE [LARGE SCALE GENOMIC DNA]</scope>
    <source>
        <strain evidence="5">JCM 13006</strain>
    </source>
</reference>
<dbReference type="InterPro" id="IPR050426">
    <property type="entry name" value="Glycosyltransferase_28"/>
</dbReference>
<dbReference type="Pfam" id="PF03033">
    <property type="entry name" value="Glyco_transf_28"/>
    <property type="match status" value="1"/>
</dbReference>
<evidence type="ECO:0000256" key="1">
    <source>
        <dbReference type="ARBA" id="ARBA00022679"/>
    </source>
</evidence>
<dbReference type="PANTHER" id="PTHR48050:SF13">
    <property type="entry name" value="STEROL 3-BETA-GLUCOSYLTRANSFERASE UGT80A2"/>
    <property type="match status" value="1"/>
</dbReference>
<dbReference type="RefSeq" id="WP_345700879.1">
    <property type="nucleotide sequence ID" value="NZ_BAABIS010000001.1"/>
</dbReference>
<protein>
    <submittedName>
        <fullName evidence="4">Glycosyltransferase</fullName>
    </submittedName>
</protein>
<accession>A0ABP9EKI9</accession>
<organism evidence="4 5">
    <name type="scientific">Kitasatospora terrestris</name>
    <dbReference type="NCBI Taxonomy" id="258051"/>
    <lineage>
        <taxon>Bacteria</taxon>
        <taxon>Bacillati</taxon>
        <taxon>Actinomycetota</taxon>
        <taxon>Actinomycetes</taxon>
        <taxon>Kitasatosporales</taxon>
        <taxon>Streptomycetaceae</taxon>
        <taxon>Kitasatospora</taxon>
    </lineage>
</organism>
<keyword evidence="1" id="KW-0808">Transferase</keyword>
<dbReference type="Proteomes" id="UP001501752">
    <property type="component" value="Unassembled WGS sequence"/>
</dbReference>
<evidence type="ECO:0000313" key="5">
    <source>
        <dbReference type="Proteomes" id="UP001501752"/>
    </source>
</evidence>
<evidence type="ECO:0000313" key="4">
    <source>
        <dbReference type="EMBL" id="GAA4879422.1"/>
    </source>
</evidence>